<feature type="compositionally biased region" description="Polar residues" evidence="1">
    <location>
        <begin position="10"/>
        <end position="28"/>
    </location>
</feature>
<evidence type="ECO:0000313" key="3">
    <source>
        <dbReference type="EMBL" id="MDQ0748649.1"/>
    </source>
</evidence>
<evidence type="ECO:0000313" key="4">
    <source>
        <dbReference type="Proteomes" id="UP001232755"/>
    </source>
</evidence>
<organism evidence="3 4">
    <name type="scientific">Streptomyces africanus</name>
    <dbReference type="NCBI Taxonomy" id="231024"/>
    <lineage>
        <taxon>Bacteria</taxon>
        <taxon>Bacillati</taxon>
        <taxon>Actinomycetota</taxon>
        <taxon>Actinomycetes</taxon>
        <taxon>Kitasatosporales</taxon>
        <taxon>Streptomycetaceae</taxon>
        <taxon>Streptomyces</taxon>
    </lineage>
</organism>
<sequence>MRFPGIGGRSNDQAVNRSCPVQSPAVSSVTGTRTTAAKYWNKMDKAWALIKRIGGLSRRLWESFQDWRKSSKAADEATEAVTCKVGNSFTPDTKVLMADGSTKRIKDVDIGDRVLATDPETGETKVECH</sequence>
<feature type="domain" description="Hedgehog protein Hint" evidence="2">
    <location>
        <begin position="77"/>
        <end position="123"/>
    </location>
</feature>
<reference evidence="3 4" key="1">
    <citation type="submission" date="2023-07" db="EMBL/GenBank/DDBJ databases">
        <title>Comparative genomics of wheat-associated soil bacteria to identify genetic determinants of phenazine resistance.</title>
        <authorList>
            <person name="Mouncey N."/>
        </authorList>
    </citation>
    <scope>NUCLEOTIDE SEQUENCE [LARGE SCALE GENOMIC DNA]</scope>
    <source>
        <strain evidence="3 4">B3I12</strain>
    </source>
</reference>
<dbReference type="Gene3D" id="2.170.16.10">
    <property type="entry name" value="Hedgehog/Intein (Hint) domain"/>
    <property type="match status" value="1"/>
</dbReference>
<feature type="region of interest" description="Disordered" evidence="1">
    <location>
        <begin position="1"/>
        <end position="28"/>
    </location>
</feature>
<proteinExistence type="predicted"/>
<dbReference type="InterPro" id="IPR001767">
    <property type="entry name" value="Hedgehog_Hint"/>
</dbReference>
<comment type="caution">
    <text evidence="3">The sequence shown here is derived from an EMBL/GenBank/DDBJ whole genome shotgun (WGS) entry which is preliminary data.</text>
</comment>
<gene>
    <name evidence="3" type="ORF">QF034_002880</name>
</gene>
<dbReference type="InterPro" id="IPR036844">
    <property type="entry name" value="Hint_dom_sf"/>
</dbReference>
<accession>A0ABU0QQ46</accession>
<dbReference type="SUPFAM" id="SSF51294">
    <property type="entry name" value="Hedgehog/intein (Hint) domain"/>
    <property type="match status" value="1"/>
</dbReference>
<evidence type="ECO:0000259" key="2">
    <source>
        <dbReference type="Pfam" id="PF01079"/>
    </source>
</evidence>
<dbReference type="Pfam" id="PF01079">
    <property type="entry name" value="Hint"/>
    <property type="match status" value="1"/>
</dbReference>
<keyword evidence="4" id="KW-1185">Reference proteome</keyword>
<evidence type="ECO:0000256" key="1">
    <source>
        <dbReference type="SAM" id="MobiDB-lite"/>
    </source>
</evidence>
<dbReference type="EMBL" id="JAUSYP010000001">
    <property type="protein sequence ID" value="MDQ0748649.1"/>
    <property type="molecule type" value="Genomic_DNA"/>
</dbReference>
<protein>
    <recommendedName>
        <fullName evidence="2">Hedgehog protein Hint domain-containing protein</fullName>
    </recommendedName>
</protein>
<dbReference type="Proteomes" id="UP001232755">
    <property type="component" value="Unassembled WGS sequence"/>
</dbReference>
<name>A0ABU0QQ46_9ACTN</name>